<dbReference type="PANTHER" id="PTHR46872">
    <property type="entry name" value="DNA BINDING PROTEIN"/>
    <property type="match status" value="1"/>
</dbReference>
<reference evidence="2" key="1">
    <citation type="journal article" date="2023" name="Science">
        <title>Elucidation of the pathway for biosynthesis of saponin adjuvants from the soapbark tree.</title>
        <authorList>
            <person name="Reed J."/>
            <person name="Orme A."/>
            <person name="El-Demerdash A."/>
            <person name="Owen C."/>
            <person name="Martin L.B.B."/>
            <person name="Misra R.C."/>
            <person name="Kikuchi S."/>
            <person name="Rejzek M."/>
            <person name="Martin A.C."/>
            <person name="Harkess A."/>
            <person name="Leebens-Mack J."/>
            <person name="Louveau T."/>
            <person name="Stephenson M.J."/>
            <person name="Osbourn A."/>
        </authorList>
    </citation>
    <scope>NUCLEOTIDE SEQUENCE</scope>
    <source>
        <strain evidence="2">S10</strain>
    </source>
</reference>
<accession>A0AAD7LNS8</accession>
<keyword evidence="3" id="KW-1185">Reference proteome</keyword>
<dbReference type="CDD" id="cd00167">
    <property type="entry name" value="SANT"/>
    <property type="match status" value="1"/>
</dbReference>
<feature type="compositionally biased region" description="Polar residues" evidence="1">
    <location>
        <begin position="95"/>
        <end position="104"/>
    </location>
</feature>
<gene>
    <name evidence="2" type="ORF">O6P43_016652</name>
</gene>
<dbReference type="InterPro" id="IPR001005">
    <property type="entry name" value="SANT/Myb"/>
</dbReference>
<dbReference type="PANTHER" id="PTHR46872:SF10">
    <property type="entry name" value="MYB-LIKE DOMAIN-CONTAINING PROTEIN"/>
    <property type="match status" value="1"/>
</dbReference>
<proteinExistence type="predicted"/>
<evidence type="ECO:0000313" key="2">
    <source>
        <dbReference type="EMBL" id="KAJ7961292.1"/>
    </source>
</evidence>
<dbReference type="Proteomes" id="UP001163823">
    <property type="component" value="Chromosome 7"/>
</dbReference>
<sequence>MVVSRSESISEKVKKIDNDKVALLKRDQVEQTKLACGLCSNIDMLLKLKGVALNPCISKQTLGSIQKLRNQILKVRKSLMLSKYSQRKRKHGQYLNGSKSTAASGLTREKSDNQNPLELRASKSSKFSCSQYSNTETTVSFTQPIPPNSQSSGSKLIVEDSCLAKRVYPVIAISDNFDTTNCSLYCEDCSYSDESVESIKGSTSMITHEDLINKYFEGENISEFLEALRSLDFEDVDNSAQNSSHFSSSKKQEDIKLKKSLELLLTSGNHPPRPVIPIGPKFQAEIPKWGNLAKKGKFADGCSGDSELDSKWLGTRIWPSIQKNMKNTLTKAQKAIGKGRPDSCLCASPGSSKCHKDHIAEARLRLQSEMGTSAFLSWKFDEMGEVVSKSWTLKEQKKFESLVKMNPLSSGTNFWKLALREFPSKSMKGIVNYYYSVFIPRRMSLETRTLPIDDIDSDGDQAEDDTT</sequence>
<dbReference type="KEGG" id="qsa:O6P43_016652"/>
<feature type="region of interest" description="Disordered" evidence="1">
    <location>
        <begin position="86"/>
        <end position="117"/>
    </location>
</feature>
<protein>
    <submittedName>
        <fullName evidence="2">At-rich interactive domain-containing protein 2</fullName>
    </submittedName>
</protein>
<dbReference type="SUPFAM" id="SSF46689">
    <property type="entry name" value="Homeodomain-like"/>
    <property type="match status" value="1"/>
</dbReference>
<dbReference type="InterPro" id="IPR009057">
    <property type="entry name" value="Homeodomain-like_sf"/>
</dbReference>
<evidence type="ECO:0000313" key="3">
    <source>
        <dbReference type="Proteomes" id="UP001163823"/>
    </source>
</evidence>
<organism evidence="2 3">
    <name type="scientific">Quillaja saponaria</name>
    <name type="common">Soap bark tree</name>
    <dbReference type="NCBI Taxonomy" id="32244"/>
    <lineage>
        <taxon>Eukaryota</taxon>
        <taxon>Viridiplantae</taxon>
        <taxon>Streptophyta</taxon>
        <taxon>Embryophyta</taxon>
        <taxon>Tracheophyta</taxon>
        <taxon>Spermatophyta</taxon>
        <taxon>Magnoliopsida</taxon>
        <taxon>eudicotyledons</taxon>
        <taxon>Gunneridae</taxon>
        <taxon>Pentapetalae</taxon>
        <taxon>rosids</taxon>
        <taxon>fabids</taxon>
        <taxon>Fabales</taxon>
        <taxon>Quillajaceae</taxon>
        <taxon>Quillaja</taxon>
    </lineage>
</organism>
<dbReference type="AlphaFoldDB" id="A0AAD7LNS8"/>
<name>A0AAD7LNS8_QUISA</name>
<dbReference type="EMBL" id="JARAOO010000007">
    <property type="protein sequence ID" value="KAJ7961292.1"/>
    <property type="molecule type" value="Genomic_DNA"/>
</dbReference>
<evidence type="ECO:0000256" key="1">
    <source>
        <dbReference type="SAM" id="MobiDB-lite"/>
    </source>
</evidence>
<comment type="caution">
    <text evidence="2">The sequence shown here is derived from an EMBL/GenBank/DDBJ whole genome shotgun (WGS) entry which is preliminary data.</text>
</comment>